<dbReference type="SUPFAM" id="SSF53850">
    <property type="entry name" value="Periplasmic binding protein-like II"/>
    <property type="match status" value="1"/>
</dbReference>
<keyword evidence="6" id="KW-0449">Lipoprotein</keyword>
<dbReference type="AlphaFoldDB" id="A0AAW4VRS8"/>
<feature type="non-terminal residue" evidence="8">
    <location>
        <position position="1"/>
    </location>
</feature>
<proteinExistence type="inferred from homology"/>
<evidence type="ECO:0000313" key="8">
    <source>
        <dbReference type="EMBL" id="MCB8563408.1"/>
    </source>
</evidence>
<dbReference type="Proteomes" id="UP001197827">
    <property type="component" value="Unassembled WGS sequence"/>
</dbReference>
<evidence type="ECO:0000256" key="7">
    <source>
        <dbReference type="SAM" id="SignalP"/>
    </source>
</evidence>
<sequence>MKKSFKKITQILTVGLAVVALAACGAGKGNEKEASKSADNKTLIVGASPTPHAEILEYAKDAMKKQGYDLQVKVLNDYIM</sequence>
<keyword evidence="4" id="KW-0472">Membrane</keyword>
<dbReference type="Gene3D" id="3.40.190.10">
    <property type="entry name" value="Periplasmic binding protein-like II"/>
    <property type="match status" value="1"/>
</dbReference>
<comment type="similarity">
    <text evidence="2">Belongs to the NlpA lipoprotein family.</text>
</comment>
<keyword evidence="5" id="KW-0564">Palmitate</keyword>
<evidence type="ECO:0000256" key="4">
    <source>
        <dbReference type="ARBA" id="ARBA00023136"/>
    </source>
</evidence>
<protein>
    <submittedName>
        <fullName evidence="8">MetQ/NlpA family ABC transporter substrate-binding protein</fullName>
    </submittedName>
</protein>
<name>A0AAW4VRS8_9FIRM</name>
<evidence type="ECO:0000256" key="1">
    <source>
        <dbReference type="ARBA" id="ARBA00004635"/>
    </source>
</evidence>
<evidence type="ECO:0000256" key="6">
    <source>
        <dbReference type="ARBA" id="ARBA00023288"/>
    </source>
</evidence>
<evidence type="ECO:0000256" key="3">
    <source>
        <dbReference type="ARBA" id="ARBA00022729"/>
    </source>
</evidence>
<dbReference type="PROSITE" id="PS51257">
    <property type="entry name" value="PROKAR_LIPOPROTEIN"/>
    <property type="match status" value="1"/>
</dbReference>
<dbReference type="RefSeq" id="WP_227408765.1">
    <property type="nucleotide sequence ID" value="NZ_JAJDKQ010000150.1"/>
</dbReference>
<dbReference type="EMBL" id="JAJDKQ010000150">
    <property type="protein sequence ID" value="MCB8563408.1"/>
    <property type="molecule type" value="Genomic_DNA"/>
</dbReference>
<organism evidence="8 9">
    <name type="scientific">Faecalibacillus intestinalis</name>
    <dbReference type="NCBI Taxonomy" id="1982626"/>
    <lineage>
        <taxon>Bacteria</taxon>
        <taxon>Bacillati</taxon>
        <taxon>Bacillota</taxon>
        <taxon>Erysipelotrichia</taxon>
        <taxon>Erysipelotrichales</taxon>
        <taxon>Coprobacillaceae</taxon>
        <taxon>Faecalibacillus</taxon>
    </lineage>
</organism>
<feature type="chain" id="PRO_5043946934" evidence="7">
    <location>
        <begin position="23"/>
        <end position="80"/>
    </location>
</feature>
<reference evidence="8" key="1">
    <citation type="submission" date="2021-10" db="EMBL/GenBank/DDBJ databases">
        <title>Collection of gut derived symbiotic bacterial strains cultured from healthy donors.</title>
        <authorList>
            <person name="Lin H."/>
            <person name="Littmann E."/>
            <person name="Kohout C."/>
            <person name="Pamer E.G."/>
        </authorList>
    </citation>
    <scope>NUCLEOTIDE SEQUENCE</scope>
    <source>
        <strain evidence="8">DFI.5.2</strain>
    </source>
</reference>
<dbReference type="PANTHER" id="PTHR30429:SF0">
    <property type="entry name" value="METHIONINE-BINDING LIPOPROTEIN METQ"/>
    <property type="match status" value="1"/>
</dbReference>
<dbReference type="InterPro" id="IPR004872">
    <property type="entry name" value="Lipoprotein_NlpA"/>
</dbReference>
<comment type="caution">
    <text evidence="8">The sequence shown here is derived from an EMBL/GenBank/DDBJ whole genome shotgun (WGS) entry which is preliminary data.</text>
</comment>
<dbReference type="GO" id="GO:0016020">
    <property type="term" value="C:membrane"/>
    <property type="evidence" value="ECO:0007669"/>
    <property type="project" value="UniProtKB-SubCell"/>
</dbReference>
<gene>
    <name evidence="8" type="ORF">LJD74_15590</name>
</gene>
<comment type="subcellular location">
    <subcellularLocation>
        <location evidence="1">Membrane</location>
        <topology evidence="1">Lipid-anchor</topology>
    </subcellularLocation>
</comment>
<dbReference type="Pfam" id="PF03180">
    <property type="entry name" value="Lipoprotein_9"/>
    <property type="match status" value="1"/>
</dbReference>
<accession>A0AAW4VRS8</accession>
<feature type="non-terminal residue" evidence="8">
    <location>
        <position position="80"/>
    </location>
</feature>
<keyword evidence="3 7" id="KW-0732">Signal</keyword>
<dbReference type="PANTHER" id="PTHR30429">
    <property type="entry name" value="D-METHIONINE-BINDING LIPOPROTEIN METQ"/>
    <property type="match status" value="1"/>
</dbReference>
<feature type="signal peptide" evidence="7">
    <location>
        <begin position="1"/>
        <end position="22"/>
    </location>
</feature>
<evidence type="ECO:0000256" key="2">
    <source>
        <dbReference type="ARBA" id="ARBA00008973"/>
    </source>
</evidence>
<evidence type="ECO:0000256" key="5">
    <source>
        <dbReference type="ARBA" id="ARBA00023139"/>
    </source>
</evidence>
<evidence type="ECO:0000313" key="9">
    <source>
        <dbReference type="Proteomes" id="UP001197827"/>
    </source>
</evidence>